<dbReference type="Pfam" id="PF08242">
    <property type="entry name" value="Methyltransf_12"/>
    <property type="match status" value="1"/>
</dbReference>
<dbReference type="Proteomes" id="UP000248764">
    <property type="component" value="Unassembled WGS sequence"/>
</dbReference>
<proteinExistence type="predicted"/>
<dbReference type="RefSeq" id="WP_111257039.1">
    <property type="nucleotide sequence ID" value="NZ_POTW01000070.1"/>
</dbReference>
<accession>A0A2W2B0M0</accession>
<keyword evidence="2" id="KW-0489">Methyltransferase</keyword>
<evidence type="ECO:0000259" key="1">
    <source>
        <dbReference type="Pfam" id="PF08242"/>
    </source>
</evidence>
<evidence type="ECO:0000313" key="2">
    <source>
        <dbReference type="EMBL" id="PZF80961.1"/>
    </source>
</evidence>
<keyword evidence="2" id="KW-0808">Transferase</keyword>
<dbReference type="EMBL" id="POTW01000070">
    <property type="protein sequence ID" value="PZF80961.1"/>
    <property type="molecule type" value="Genomic_DNA"/>
</dbReference>
<dbReference type="AlphaFoldDB" id="A0A2W2B0M0"/>
<name>A0A2W2B0M0_9ACTN</name>
<evidence type="ECO:0000313" key="3">
    <source>
        <dbReference type="Proteomes" id="UP000248764"/>
    </source>
</evidence>
<protein>
    <submittedName>
        <fullName evidence="2">SAM-dependent methyltransferase</fullName>
    </submittedName>
</protein>
<gene>
    <name evidence="2" type="ORF">C1I92_23270</name>
</gene>
<comment type="caution">
    <text evidence="2">The sequence shown here is derived from an EMBL/GenBank/DDBJ whole genome shotgun (WGS) entry which is preliminary data.</text>
</comment>
<sequence>MRTRLLEALARVNRRHSWSHNDAYAPFVLYHAWRGRRAGAVTALDIGCGTGGLLRRLARVLPEVTGIEPDPGTAKKAAASTRDLSNVTVVQSAFPTSEHARFDVVSMVAVLHHLPLHQGIRAAQEVVAPGGRLIIVGCHRDEPRSGWWLELVSVLLNQLIGLVLHPRRASELPENMTAPVAAPADSYTEIRADVHASLPGVKVRRGLFWTYTAVWLAPPS</sequence>
<dbReference type="InterPro" id="IPR029063">
    <property type="entry name" value="SAM-dependent_MTases_sf"/>
</dbReference>
<feature type="domain" description="Methyltransferase type 12" evidence="1">
    <location>
        <begin position="44"/>
        <end position="133"/>
    </location>
</feature>
<keyword evidence="3" id="KW-1185">Reference proteome</keyword>
<dbReference type="Gene3D" id="3.40.50.150">
    <property type="entry name" value="Vaccinia Virus protein VP39"/>
    <property type="match status" value="1"/>
</dbReference>
<dbReference type="PANTHER" id="PTHR43861">
    <property type="entry name" value="TRANS-ACONITATE 2-METHYLTRANSFERASE-RELATED"/>
    <property type="match status" value="1"/>
</dbReference>
<dbReference type="GO" id="GO:0008168">
    <property type="term" value="F:methyltransferase activity"/>
    <property type="evidence" value="ECO:0007669"/>
    <property type="project" value="UniProtKB-KW"/>
</dbReference>
<dbReference type="GO" id="GO:0032259">
    <property type="term" value="P:methylation"/>
    <property type="evidence" value="ECO:0007669"/>
    <property type="project" value="UniProtKB-KW"/>
</dbReference>
<dbReference type="InterPro" id="IPR013217">
    <property type="entry name" value="Methyltransf_12"/>
</dbReference>
<dbReference type="SUPFAM" id="SSF53335">
    <property type="entry name" value="S-adenosyl-L-methionine-dependent methyltransferases"/>
    <property type="match status" value="1"/>
</dbReference>
<organism evidence="2 3">
    <name type="scientific">Jiangella anatolica</name>
    <dbReference type="NCBI Taxonomy" id="2670374"/>
    <lineage>
        <taxon>Bacteria</taxon>
        <taxon>Bacillati</taxon>
        <taxon>Actinomycetota</taxon>
        <taxon>Actinomycetes</taxon>
        <taxon>Jiangellales</taxon>
        <taxon>Jiangellaceae</taxon>
        <taxon>Jiangella</taxon>
    </lineage>
</organism>
<reference evidence="2 3" key="1">
    <citation type="submission" date="2018-01" db="EMBL/GenBank/DDBJ databases">
        <title>Draft genome sequence of Jiangella sp. GTF31.</title>
        <authorList>
            <person name="Sahin N."/>
            <person name="Ay H."/>
            <person name="Saygin H."/>
        </authorList>
    </citation>
    <scope>NUCLEOTIDE SEQUENCE [LARGE SCALE GENOMIC DNA]</scope>
    <source>
        <strain evidence="2 3">GTF31</strain>
    </source>
</reference>
<dbReference type="CDD" id="cd02440">
    <property type="entry name" value="AdoMet_MTases"/>
    <property type="match status" value="1"/>
</dbReference>